<comment type="caution">
    <text evidence="3">The sequence shown here is derived from an EMBL/GenBank/DDBJ whole genome shotgun (WGS) entry which is preliminary data.</text>
</comment>
<keyword evidence="4" id="KW-1185">Reference proteome</keyword>
<dbReference type="InterPro" id="IPR010115">
    <property type="entry name" value="FbiA/CofD"/>
</dbReference>
<dbReference type="AlphaFoldDB" id="A0A347ZTA7"/>
<dbReference type="SUPFAM" id="SSF142338">
    <property type="entry name" value="CofD-like"/>
    <property type="match status" value="1"/>
</dbReference>
<dbReference type="EMBL" id="QUMS01000001">
    <property type="protein sequence ID" value="REG10887.1"/>
    <property type="molecule type" value="Genomic_DNA"/>
</dbReference>
<dbReference type="OrthoDB" id="7466225at2"/>
<dbReference type="PANTHER" id="PTHR43007">
    <property type="entry name" value="2-PHOSPHO-L-LACTATE TRANSFERASE"/>
    <property type="match status" value="1"/>
</dbReference>
<name>A0A347ZTA7_9CHLR</name>
<reference evidence="3 4" key="1">
    <citation type="submission" date="2018-08" db="EMBL/GenBank/DDBJ databases">
        <title>Genomic Encyclopedia of Type Strains, Phase IV (KMG-IV): sequencing the most valuable type-strain genomes for metagenomic binning, comparative biology and taxonomic classification.</title>
        <authorList>
            <person name="Goeker M."/>
        </authorList>
    </citation>
    <scope>NUCLEOTIDE SEQUENCE [LARGE SCALE GENOMIC DNA]</scope>
    <source>
        <strain evidence="3 4">DSM 23923</strain>
    </source>
</reference>
<keyword evidence="2" id="KW-0460">Magnesium</keyword>
<dbReference type="PANTHER" id="PTHR43007:SF1">
    <property type="entry name" value="2-PHOSPHO-L-LACTATE TRANSFERASE"/>
    <property type="match status" value="1"/>
</dbReference>
<evidence type="ECO:0000313" key="4">
    <source>
        <dbReference type="Proteomes" id="UP000256388"/>
    </source>
</evidence>
<proteinExistence type="inferred from homology"/>
<dbReference type="InterPro" id="IPR038136">
    <property type="entry name" value="CofD-like_dom_sf"/>
</dbReference>
<evidence type="ECO:0000313" key="3">
    <source>
        <dbReference type="EMBL" id="REG10887.1"/>
    </source>
</evidence>
<dbReference type="InterPro" id="IPR002882">
    <property type="entry name" value="CofD"/>
</dbReference>
<evidence type="ECO:0000256" key="1">
    <source>
        <dbReference type="ARBA" id="ARBA00022679"/>
    </source>
</evidence>
<dbReference type="Pfam" id="PF01933">
    <property type="entry name" value="CofD"/>
    <property type="match status" value="1"/>
</dbReference>
<dbReference type="GO" id="GO:0043743">
    <property type="term" value="F:LPPG:FO 2-phospho-L-lactate transferase activity"/>
    <property type="evidence" value="ECO:0007669"/>
    <property type="project" value="InterPro"/>
</dbReference>
<keyword evidence="1 3" id="KW-0808">Transferase</keyword>
<dbReference type="Proteomes" id="UP000256388">
    <property type="component" value="Unassembled WGS sequence"/>
</dbReference>
<gene>
    <name evidence="3" type="ORF">DFR64_0755</name>
</gene>
<dbReference type="Gene3D" id="3.40.50.10680">
    <property type="entry name" value="CofD-like domains"/>
    <property type="match status" value="1"/>
</dbReference>
<dbReference type="GO" id="GO:0000287">
    <property type="term" value="F:magnesium ion binding"/>
    <property type="evidence" value="ECO:0007669"/>
    <property type="project" value="InterPro"/>
</dbReference>
<organism evidence="3 4">
    <name type="scientific">Pelolinea submarina</name>
    <dbReference type="NCBI Taxonomy" id="913107"/>
    <lineage>
        <taxon>Bacteria</taxon>
        <taxon>Bacillati</taxon>
        <taxon>Chloroflexota</taxon>
        <taxon>Anaerolineae</taxon>
        <taxon>Anaerolineales</taxon>
        <taxon>Anaerolineaceae</taxon>
        <taxon>Pelolinea</taxon>
    </lineage>
</organism>
<protein>
    <submittedName>
        <fullName evidence="3">LPPG:FO 2-phospho-L-lactate transferase</fullName>
    </submittedName>
</protein>
<dbReference type="HAMAP" id="MF_01257">
    <property type="entry name" value="CofD"/>
    <property type="match status" value="1"/>
</dbReference>
<dbReference type="Gene3D" id="1.10.8.240">
    <property type="entry name" value="CofD-like domain"/>
    <property type="match status" value="1"/>
</dbReference>
<accession>A0A347ZTA7</accession>
<dbReference type="NCBIfam" id="TIGR01819">
    <property type="entry name" value="F420_cofD"/>
    <property type="match status" value="1"/>
</dbReference>
<evidence type="ECO:0000256" key="2">
    <source>
        <dbReference type="ARBA" id="ARBA00022842"/>
    </source>
</evidence>
<dbReference type="RefSeq" id="WP_116224038.1">
    <property type="nucleotide sequence ID" value="NZ_AP018437.1"/>
</dbReference>
<dbReference type="CDD" id="cd07186">
    <property type="entry name" value="CofD_like"/>
    <property type="match status" value="1"/>
</dbReference>
<sequence>MKITALAGGVGGSKLAQGLSEILAPDDLNIVVNTGDDFRFFGLYISPDIDTVTYTLANLSNPVTGWGVREDTFNTFETLKRNGSPAWFMLGDKDLATHMERTRQLADGKTLTEVCRYFNKAWQVKHPILPMTNDAVPTIIDTIEMGKLPFQEYFAKHHCEPTIKQVVFQGMENAKASPEVLETLQACDVVVICPSNPLLSIDPILSLPQVKDILRNKYVVAVSPIIGGKAVKGPLAKMYAEKGIDPTPYTIAEHYKDFLKCIFIDTQDENVGKDIQQSGIIFQSTDIMMPDLANRKRLAQNIINYLETI</sequence>